<evidence type="ECO:0000256" key="2">
    <source>
        <dbReference type="ARBA" id="ARBA00023172"/>
    </source>
</evidence>
<feature type="domain" description="Resolvase/invertase-type recombinase catalytic" evidence="3">
    <location>
        <begin position="108"/>
        <end position="246"/>
    </location>
</feature>
<keyword evidence="1" id="KW-0238">DNA-binding</keyword>
<evidence type="ECO:0000313" key="5">
    <source>
        <dbReference type="Proteomes" id="UP000683559"/>
    </source>
</evidence>
<dbReference type="InterPro" id="IPR006119">
    <property type="entry name" value="Resolv_N"/>
</dbReference>
<organism evidence="4 5">
    <name type="scientific">Geomonas subterranea</name>
    <dbReference type="NCBI Taxonomy" id="2847989"/>
    <lineage>
        <taxon>Bacteria</taxon>
        <taxon>Pseudomonadati</taxon>
        <taxon>Thermodesulfobacteriota</taxon>
        <taxon>Desulfuromonadia</taxon>
        <taxon>Geobacterales</taxon>
        <taxon>Geobacteraceae</taxon>
        <taxon>Geomonas</taxon>
    </lineage>
</organism>
<evidence type="ECO:0000256" key="1">
    <source>
        <dbReference type="ARBA" id="ARBA00023125"/>
    </source>
</evidence>
<dbReference type="Pfam" id="PF00239">
    <property type="entry name" value="Resolvase"/>
    <property type="match status" value="1"/>
</dbReference>
<reference evidence="4 5" key="1">
    <citation type="submission" date="2021-06" db="EMBL/GenBank/DDBJ databases">
        <title>Gemonas diversity in paddy soil.</title>
        <authorList>
            <person name="Liu G."/>
        </authorList>
    </citation>
    <scope>NUCLEOTIDE SEQUENCE [LARGE SCALE GENOMIC DNA]</scope>
    <source>
        <strain evidence="4 5">RG2</strain>
    </source>
</reference>
<dbReference type="PANTHER" id="PTHR30461">
    <property type="entry name" value="DNA-INVERTASE FROM LAMBDOID PROPHAGE"/>
    <property type="match status" value="1"/>
</dbReference>
<dbReference type="Proteomes" id="UP000683559">
    <property type="component" value="Chromosome"/>
</dbReference>
<dbReference type="RefSeq" id="WP_217289104.1">
    <property type="nucleotide sequence ID" value="NZ_CP077683.1"/>
</dbReference>
<protein>
    <submittedName>
        <fullName evidence="4">Recombinase family protein</fullName>
    </submittedName>
</protein>
<dbReference type="CDD" id="cd00338">
    <property type="entry name" value="Ser_Recombinase"/>
    <property type="match status" value="1"/>
</dbReference>
<dbReference type="PANTHER" id="PTHR30461:SF2">
    <property type="entry name" value="SERINE RECOMBINASE PINE-RELATED"/>
    <property type="match status" value="1"/>
</dbReference>
<accession>A0ABX8LKJ8</accession>
<sequence>MIVRVVVESDEASDKAVGPKTIDKFPDNGDGKSVRKAALAVLIEKGQVPADAKIGWLTNRGRRKGCSPEAHLFLDAINNAGCRAYSYYKKFGKQSPKRGQGGEQPHLFVSYLRVSTREQWAAKVGLERQRSRNIAYIKMCGGKLLKEYTEAASGRKKDRPEVMEAIRHCEATGATLIVETVDRLARNVHFVTGVQESNFPLIIATEPNATPERIVELAIYAQYKADQQNQITRDSLAISRKPKGVKGTENLWKNPEAVTKGRMRGAAAMKSKADKNTMMIMPYLQRYQDEGTSTFTAMAMRLNADQVLTARGKRGGWTGQAVKNLLARADALAPQGRGDGKLR</sequence>
<evidence type="ECO:0000313" key="4">
    <source>
        <dbReference type="EMBL" id="QXE92555.1"/>
    </source>
</evidence>
<keyword evidence="2" id="KW-0233">DNA recombination</keyword>
<gene>
    <name evidence="4" type="ORF">KP001_08575</name>
</gene>
<name>A0ABX8LKJ8_9BACT</name>
<dbReference type="InterPro" id="IPR050639">
    <property type="entry name" value="SSR_resolvase"/>
</dbReference>
<evidence type="ECO:0000259" key="3">
    <source>
        <dbReference type="SMART" id="SM00857"/>
    </source>
</evidence>
<dbReference type="EMBL" id="CP077683">
    <property type="protein sequence ID" value="QXE92555.1"/>
    <property type="molecule type" value="Genomic_DNA"/>
</dbReference>
<proteinExistence type="predicted"/>
<keyword evidence="5" id="KW-1185">Reference proteome</keyword>
<dbReference type="SMART" id="SM00857">
    <property type="entry name" value="Resolvase"/>
    <property type="match status" value="1"/>
</dbReference>